<keyword evidence="2" id="KW-1185">Reference proteome</keyword>
<dbReference type="GeneID" id="18909373"/>
<dbReference type="InParanoid" id="K5VS35"/>
<evidence type="ECO:0000313" key="1">
    <source>
        <dbReference type="EMBL" id="EKM49364.1"/>
    </source>
</evidence>
<accession>K5VS35</accession>
<dbReference type="EMBL" id="JH930481">
    <property type="protein sequence ID" value="EKM49364.1"/>
    <property type="molecule type" value="Genomic_DNA"/>
</dbReference>
<proteinExistence type="predicted"/>
<reference evidence="1 2" key="1">
    <citation type="journal article" date="2012" name="BMC Genomics">
        <title>Comparative genomics of the white-rot fungi, Phanerochaete carnosa and P. chrysosporium, to elucidate the genetic basis of the distinct wood types they colonize.</title>
        <authorList>
            <person name="Suzuki H."/>
            <person name="MacDonald J."/>
            <person name="Syed K."/>
            <person name="Salamov A."/>
            <person name="Hori C."/>
            <person name="Aerts A."/>
            <person name="Henrissat B."/>
            <person name="Wiebenga A."/>
            <person name="vanKuyk P.A."/>
            <person name="Barry K."/>
            <person name="Lindquist E."/>
            <person name="LaButti K."/>
            <person name="Lapidus A."/>
            <person name="Lucas S."/>
            <person name="Coutinho P."/>
            <person name="Gong Y."/>
            <person name="Samejima M."/>
            <person name="Mahadevan R."/>
            <person name="Abou-Zaid M."/>
            <person name="de Vries R.P."/>
            <person name="Igarashi K."/>
            <person name="Yadav J.S."/>
            <person name="Grigoriev I.V."/>
            <person name="Master E.R."/>
        </authorList>
    </citation>
    <scope>NUCLEOTIDE SEQUENCE [LARGE SCALE GENOMIC DNA]</scope>
    <source>
        <strain evidence="1 2">HHB-10118-sp</strain>
    </source>
</reference>
<dbReference type="AlphaFoldDB" id="K5VS35"/>
<protein>
    <submittedName>
        <fullName evidence="1">Uncharacterized protein</fullName>
    </submittedName>
</protein>
<name>K5VS35_PHACS</name>
<gene>
    <name evidence="1" type="ORF">PHACADRAFT_167237</name>
</gene>
<dbReference type="HOGENOM" id="CLU_2400388_0_0_1"/>
<dbReference type="Proteomes" id="UP000008370">
    <property type="component" value="Unassembled WGS sequence"/>
</dbReference>
<dbReference type="RefSeq" id="XP_007401994.1">
    <property type="nucleotide sequence ID" value="XM_007401932.1"/>
</dbReference>
<dbReference type="KEGG" id="pco:PHACADRAFT_167237"/>
<sequence>MASTYTPNIDHRPIPRKVLKASCRYSARDISGQSGVARAFKVATSRAPTRRSTPPVYCYRMSHNFDLDHLAEDSYLSGRARLKRCQLPQSKGP</sequence>
<evidence type="ECO:0000313" key="2">
    <source>
        <dbReference type="Proteomes" id="UP000008370"/>
    </source>
</evidence>
<organism evidence="1 2">
    <name type="scientific">Phanerochaete carnosa (strain HHB-10118-sp)</name>
    <name type="common">White-rot fungus</name>
    <name type="synonym">Peniophora carnosa</name>
    <dbReference type="NCBI Taxonomy" id="650164"/>
    <lineage>
        <taxon>Eukaryota</taxon>
        <taxon>Fungi</taxon>
        <taxon>Dikarya</taxon>
        <taxon>Basidiomycota</taxon>
        <taxon>Agaricomycotina</taxon>
        <taxon>Agaricomycetes</taxon>
        <taxon>Polyporales</taxon>
        <taxon>Phanerochaetaceae</taxon>
        <taxon>Phanerochaete</taxon>
    </lineage>
</organism>